<dbReference type="AlphaFoldDB" id="A0AAE0S3H0"/>
<keyword evidence="2" id="KW-1185">Reference proteome</keyword>
<dbReference type="Proteomes" id="UP001195483">
    <property type="component" value="Unassembled WGS sequence"/>
</dbReference>
<reference evidence="1" key="2">
    <citation type="journal article" date="2021" name="Genome Biol. Evol.">
        <title>Developing a high-quality reference genome for a parasitic bivalve with doubly uniparental inheritance (Bivalvia: Unionida).</title>
        <authorList>
            <person name="Smith C.H."/>
        </authorList>
    </citation>
    <scope>NUCLEOTIDE SEQUENCE</scope>
    <source>
        <strain evidence="1">CHS0354</strain>
        <tissue evidence="1">Mantle</tissue>
    </source>
</reference>
<gene>
    <name evidence="1" type="ORF">CHS0354_023250</name>
</gene>
<evidence type="ECO:0000313" key="2">
    <source>
        <dbReference type="Proteomes" id="UP001195483"/>
    </source>
</evidence>
<organism evidence="1 2">
    <name type="scientific">Potamilus streckersoni</name>
    <dbReference type="NCBI Taxonomy" id="2493646"/>
    <lineage>
        <taxon>Eukaryota</taxon>
        <taxon>Metazoa</taxon>
        <taxon>Spiralia</taxon>
        <taxon>Lophotrochozoa</taxon>
        <taxon>Mollusca</taxon>
        <taxon>Bivalvia</taxon>
        <taxon>Autobranchia</taxon>
        <taxon>Heteroconchia</taxon>
        <taxon>Palaeoheterodonta</taxon>
        <taxon>Unionida</taxon>
        <taxon>Unionoidea</taxon>
        <taxon>Unionidae</taxon>
        <taxon>Ambleminae</taxon>
        <taxon>Lampsilini</taxon>
        <taxon>Potamilus</taxon>
    </lineage>
</organism>
<reference evidence="1" key="1">
    <citation type="journal article" date="2021" name="Genome Biol. Evol.">
        <title>A High-Quality Reference Genome for a Parasitic Bivalve with Doubly Uniparental Inheritance (Bivalvia: Unionida).</title>
        <authorList>
            <person name="Smith C.H."/>
        </authorList>
    </citation>
    <scope>NUCLEOTIDE SEQUENCE</scope>
    <source>
        <strain evidence="1">CHS0354</strain>
    </source>
</reference>
<proteinExistence type="predicted"/>
<dbReference type="EMBL" id="JAEAOA010001407">
    <property type="protein sequence ID" value="KAK3584408.1"/>
    <property type="molecule type" value="Genomic_DNA"/>
</dbReference>
<name>A0AAE0S3H0_9BIVA</name>
<comment type="caution">
    <text evidence="1">The sequence shown here is derived from an EMBL/GenBank/DDBJ whole genome shotgun (WGS) entry which is preliminary data.</text>
</comment>
<accession>A0AAE0S3H0</accession>
<sequence length="113" mass="12772">MPSRAYGTFDVCKEREALLRLTDPECAQQCDVLADRCASNPLQHAIPYLVFLAGVDQDQPTATPSTPRVRRFSNNWIINEPISSVSTRSCGRDQWCLSLSIPVWRKINNVHIN</sequence>
<reference evidence="1" key="3">
    <citation type="submission" date="2023-05" db="EMBL/GenBank/DDBJ databases">
        <authorList>
            <person name="Smith C.H."/>
        </authorList>
    </citation>
    <scope>NUCLEOTIDE SEQUENCE</scope>
    <source>
        <strain evidence="1">CHS0354</strain>
        <tissue evidence="1">Mantle</tissue>
    </source>
</reference>
<evidence type="ECO:0000313" key="1">
    <source>
        <dbReference type="EMBL" id="KAK3584408.1"/>
    </source>
</evidence>
<protein>
    <submittedName>
        <fullName evidence="1">Uncharacterized protein</fullName>
    </submittedName>
</protein>